<dbReference type="EMBL" id="PDEM01000007">
    <property type="protein sequence ID" value="PHZ86522.1"/>
    <property type="molecule type" value="Genomic_DNA"/>
</dbReference>
<dbReference type="InterPro" id="IPR019887">
    <property type="entry name" value="Tscrpt_reg_AsnC/Lrp_C"/>
</dbReference>
<keyword evidence="3" id="KW-0804">Transcription</keyword>
<comment type="caution">
    <text evidence="5">The sequence shown here is derived from an EMBL/GenBank/DDBJ whole genome shotgun (WGS) entry which is preliminary data.</text>
</comment>
<dbReference type="InterPro" id="IPR011991">
    <property type="entry name" value="ArsR-like_HTH"/>
</dbReference>
<keyword evidence="6" id="KW-1185">Reference proteome</keyword>
<dbReference type="Gene3D" id="1.10.10.10">
    <property type="entry name" value="Winged helix-like DNA-binding domain superfamily/Winged helix DNA-binding domain"/>
    <property type="match status" value="1"/>
</dbReference>
<dbReference type="OrthoDB" id="9813313at2"/>
<dbReference type="InterPro" id="IPR036388">
    <property type="entry name" value="WH-like_DNA-bd_sf"/>
</dbReference>
<evidence type="ECO:0000256" key="1">
    <source>
        <dbReference type="ARBA" id="ARBA00023015"/>
    </source>
</evidence>
<name>A0A2G4YW00_9PROT</name>
<protein>
    <submittedName>
        <fullName evidence="5">AsnC family transcriptional regulator</fullName>
    </submittedName>
</protein>
<keyword evidence="2" id="KW-0238">DNA-binding</keyword>
<dbReference type="GO" id="GO:0005829">
    <property type="term" value="C:cytosol"/>
    <property type="evidence" value="ECO:0007669"/>
    <property type="project" value="TreeGrafter"/>
</dbReference>
<dbReference type="CDD" id="cd00090">
    <property type="entry name" value="HTH_ARSR"/>
    <property type="match status" value="1"/>
</dbReference>
<dbReference type="SMART" id="SM00344">
    <property type="entry name" value="HTH_ASNC"/>
    <property type="match status" value="1"/>
</dbReference>
<gene>
    <name evidence="5" type="ORF">CRD36_01165</name>
</gene>
<organism evidence="5 6">
    <name type="scientific">Paremcibacter congregatus</name>
    <dbReference type="NCBI Taxonomy" id="2043170"/>
    <lineage>
        <taxon>Bacteria</taxon>
        <taxon>Pseudomonadati</taxon>
        <taxon>Pseudomonadota</taxon>
        <taxon>Alphaproteobacteria</taxon>
        <taxon>Emcibacterales</taxon>
        <taxon>Emcibacteraceae</taxon>
        <taxon>Paremcibacter</taxon>
    </lineage>
</organism>
<dbReference type="GO" id="GO:0043565">
    <property type="term" value="F:sequence-specific DNA binding"/>
    <property type="evidence" value="ECO:0007669"/>
    <property type="project" value="InterPro"/>
</dbReference>
<dbReference type="Pfam" id="PF01037">
    <property type="entry name" value="AsnC_trans_reg"/>
    <property type="match status" value="1"/>
</dbReference>
<dbReference type="SUPFAM" id="SSF46785">
    <property type="entry name" value="Winged helix' DNA-binding domain"/>
    <property type="match status" value="1"/>
</dbReference>
<dbReference type="PROSITE" id="PS00519">
    <property type="entry name" value="HTH_ASNC_1"/>
    <property type="match status" value="1"/>
</dbReference>
<dbReference type="AlphaFoldDB" id="A0A2G4YW00"/>
<dbReference type="PANTHER" id="PTHR30154:SF34">
    <property type="entry name" value="TRANSCRIPTIONAL REGULATOR AZLB"/>
    <property type="match status" value="1"/>
</dbReference>
<dbReference type="Pfam" id="PF13412">
    <property type="entry name" value="HTH_24"/>
    <property type="match status" value="1"/>
</dbReference>
<evidence type="ECO:0000256" key="2">
    <source>
        <dbReference type="ARBA" id="ARBA00023125"/>
    </source>
</evidence>
<dbReference type="Gene3D" id="3.30.70.920">
    <property type="match status" value="1"/>
</dbReference>
<dbReference type="GO" id="GO:0043200">
    <property type="term" value="P:response to amino acid"/>
    <property type="evidence" value="ECO:0007669"/>
    <property type="project" value="TreeGrafter"/>
</dbReference>
<dbReference type="SUPFAM" id="SSF54909">
    <property type="entry name" value="Dimeric alpha+beta barrel"/>
    <property type="match status" value="1"/>
</dbReference>
<dbReference type="InterPro" id="IPR019888">
    <property type="entry name" value="Tscrpt_reg_AsnC-like"/>
</dbReference>
<dbReference type="GO" id="GO:0006355">
    <property type="term" value="P:regulation of DNA-templated transcription"/>
    <property type="evidence" value="ECO:0007669"/>
    <property type="project" value="UniProtKB-ARBA"/>
</dbReference>
<dbReference type="InParanoid" id="A0A2G4YW00"/>
<evidence type="ECO:0000256" key="3">
    <source>
        <dbReference type="ARBA" id="ARBA00023163"/>
    </source>
</evidence>
<dbReference type="PRINTS" id="PR00033">
    <property type="entry name" value="HTHASNC"/>
</dbReference>
<sequence length="169" mass="19467">MKYRDSAMKMDRLDIKILSALCQNGRMTKLQLSDVVGLSATPCWERIKKLEKAGIIQGYHAELDLRELANVSYSRVEVTLKNYSLSVSRKFEQMIEKMPQVIECEAVLGDVDYILKILSRGVDDYLAIIEEFTTTGHIEFDYKTLAVSKVIKSPHQTNVEEIYNYFCRD</sequence>
<keyword evidence="1" id="KW-0805">Transcription regulation</keyword>
<accession>A0A2G4YW00</accession>
<feature type="domain" description="HTH asnC-type" evidence="4">
    <location>
        <begin position="10"/>
        <end position="84"/>
    </location>
</feature>
<proteinExistence type="predicted"/>
<dbReference type="InterPro" id="IPR019885">
    <property type="entry name" value="Tscrpt_reg_HTH_AsnC-type_CS"/>
</dbReference>
<evidence type="ECO:0000313" key="5">
    <source>
        <dbReference type="EMBL" id="PHZ86522.1"/>
    </source>
</evidence>
<dbReference type="RefSeq" id="WP_099470899.1">
    <property type="nucleotide sequence ID" value="NZ_CP041025.1"/>
</dbReference>
<dbReference type="PROSITE" id="PS50956">
    <property type="entry name" value="HTH_ASNC_2"/>
    <property type="match status" value="1"/>
</dbReference>
<dbReference type="PANTHER" id="PTHR30154">
    <property type="entry name" value="LEUCINE-RESPONSIVE REGULATORY PROTEIN"/>
    <property type="match status" value="1"/>
</dbReference>
<reference evidence="5 6" key="1">
    <citation type="submission" date="2017-10" db="EMBL/GenBank/DDBJ databases">
        <title>Frigbacter circumglobatus gen. nov. sp. nov., isolated from sediment cultured in situ.</title>
        <authorList>
            <person name="Zhao Z."/>
        </authorList>
    </citation>
    <scope>NUCLEOTIDE SEQUENCE [LARGE SCALE GENOMIC DNA]</scope>
    <source>
        <strain evidence="5 6">ZYL</strain>
    </source>
</reference>
<dbReference type="InterPro" id="IPR000485">
    <property type="entry name" value="AsnC-type_HTH_dom"/>
</dbReference>
<evidence type="ECO:0000259" key="4">
    <source>
        <dbReference type="PROSITE" id="PS50956"/>
    </source>
</evidence>
<evidence type="ECO:0000313" key="6">
    <source>
        <dbReference type="Proteomes" id="UP000229730"/>
    </source>
</evidence>
<dbReference type="Proteomes" id="UP000229730">
    <property type="component" value="Unassembled WGS sequence"/>
</dbReference>
<dbReference type="InterPro" id="IPR036390">
    <property type="entry name" value="WH_DNA-bd_sf"/>
</dbReference>
<dbReference type="InterPro" id="IPR011008">
    <property type="entry name" value="Dimeric_a/b-barrel"/>
</dbReference>